<evidence type="ECO:0000313" key="42">
    <source>
        <dbReference type="Proteomes" id="UP001460270"/>
    </source>
</evidence>
<dbReference type="GO" id="GO:0007399">
    <property type="term" value="P:nervous system development"/>
    <property type="evidence" value="ECO:0007669"/>
    <property type="project" value="UniProtKB-ARBA"/>
</dbReference>
<dbReference type="PANTHER" id="PTHR11590">
    <property type="entry name" value="PROTEIN-GLUTAMINE GAMMA-GLUTAMYLTRANSFERASE"/>
    <property type="match status" value="1"/>
</dbReference>
<keyword evidence="19" id="KW-0472">Membrane</keyword>
<dbReference type="InterPro" id="IPR014756">
    <property type="entry name" value="Ig_E-set"/>
</dbReference>
<keyword evidence="21" id="KW-0012">Acyltransferase</keyword>
<evidence type="ECO:0000256" key="3">
    <source>
        <dbReference type="ARBA" id="ARBA00004173"/>
    </source>
</evidence>
<evidence type="ECO:0000256" key="2">
    <source>
        <dbReference type="ARBA" id="ARBA00004123"/>
    </source>
</evidence>
<keyword evidence="11" id="KW-0964">Secreted</keyword>
<evidence type="ECO:0000259" key="40">
    <source>
        <dbReference type="SMART" id="SM00460"/>
    </source>
</evidence>
<comment type="catalytic activity">
    <reaction evidence="37">
        <text>L-glutaminyl-[protein] + (R)-noradrenaline = 5-(R)-noradrenalinyl-L-glutamyl-[protein] + NH4(+)</text>
        <dbReference type="Rhea" id="RHEA:66560"/>
        <dbReference type="Rhea" id="RHEA-COMP:10207"/>
        <dbReference type="Rhea" id="RHEA-COMP:17054"/>
        <dbReference type="ChEBI" id="CHEBI:28938"/>
        <dbReference type="ChEBI" id="CHEBI:30011"/>
        <dbReference type="ChEBI" id="CHEBI:72587"/>
        <dbReference type="ChEBI" id="CHEBI:167178"/>
    </reaction>
    <physiologicalReaction direction="left-to-right" evidence="37">
        <dbReference type="Rhea" id="RHEA:66561"/>
    </physiologicalReaction>
</comment>
<dbReference type="GO" id="GO:0008233">
    <property type="term" value="F:peptidase activity"/>
    <property type="evidence" value="ECO:0007669"/>
    <property type="project" value="UniProtKB-KW"/>
</dbReference>
<evidence type="ECO:0000256" key="30">
    <source>
        <dbReference type="ARBA" id="ARBA00042105"/>
    </source>
</evidence>
<reference evidence="42" key="1">
    <citation type="submission" date="2024-04" db="EMBL/GenBank/DDBJ databases">
        <title>Salinicola lusitanus LLJ914,a marine bacterium isolated from the Okinawa Trough.</title>
        <authorList>
            <person name="Li J."/>
        </authorList>
    </citation>
    <scope>NUCLEOTIDE SEQUENCE [LARGE SCALE GENOMIC DNA]</scope>
</reference>
<dbReference type="GO" id="GO:0005525">
    <property type="term" value="F:GTP binding"/>
    <property type="evidence" value="ECO:0007669"/>
    <property type="project" value="UniProtKB-KW"/>
</dbReference>
<evidence type="ECO:0000256" key="25">
    <source>
        <dbReference type="ARBA" id="ARBA00039019"/>
    </source>
</evidence>
<dbReference type="PANTHER" id="PTHR11590:SF6">
    <property type="entry name" value="PROTEIN-GLUTAMINE GAMMA-GLUTAMYLTRANSFERASE 2"/>
    <property type="match status" value="1"/>
</dbReference>
<dbReference type="AlphaFoldDB" id="A0AAW0P6H8"/>
<evidence type="ECO:0000256" key="32">
    <source>
        <dbReference type="ARBA" id="ARBA00042912"/>
    </source>
</evidence>
<dbReference type="InterPro" id="IPR001102">
    <property type="entry name" value="Transglutaminase_N"/>
</dbReference>
<evidence type="ECO:0000256" key="27">
    <source>
        <dbReference type="ARBA" id="ARBA00041650"/>
    </source>
</evidence>
<comment type="catalytic activity">
    <reaction evidence="23">
        <text>L-glutaminyl-[protein] + serotonin = 5-serotonyl-L-glutamyl-[protein] + NH4(+)</text>
        <dbReference type="Rhea" id="RHEA:66552"/>
        <dbReference type="Rhea" id="RHEA-COMP:10207"/>
        <dbReference type="Rhea" id="RHEA-COMP:17052"/>
        <dbReference type="ChEBI" id="CHEBI:28938"/>
        <dbReference type="ChEBI" id="CHEBI:30011"/>
        <dbReference type="ChEBI" id="CHEBI:167174"/>
        <dbReference type="ChEBI" id="CHEBI:350546"/>
    </reaction>
    <physiologicalReaction direction="left-to-right" evidence="23">
        <dbReference type="Rhea" id="RHEA:66553"/>
    </physiologicalReaction>
</comment>
<evidence type="ECO:0000256" key="37">
    <source>
        <dbReference type="ARBA" id="ARBA00048230"/>
    </source>
</evidence>
<dbReference type="InterPro" id="IPR036985">
    <property type="entry name" value="Transglutaminase-like_sf"/>
</dbReference>
<keyword evidence="42" id="KW-1185">Reference proteome</keyword>
<comment type="catalytic activity">
    <reaction evidence="35">
        <text>L-glutaminyl-[protein] + H2O = L-glutamyl-[protein] + NH4(+)</text>
        <dbReference type="Rhea" id="RHEA:16441"/>
        <dbReference type="Rhea" id="RHEA-COMP:10207"/>
        <dbReference type="Rhea" id="RHEA-COMP:10208"/>
        <dbReference type="ChEBI" id="CHEBI:15377"/>
        <dbReference type="ChEBI" id="CHEBI:28938"/>
        <dbReference type="ChEBI" id="CHEBI:29973"/>
        <dbReference type="ChEBI" id="CHEBI:30011"/>
        <dbReference type="EC" id="3.5.1.44"/>
    </reaction>
    <physiologicalReaction direction="left-to-right" evidence="35">
        <dbReference type="Rhea" id="RHEA:16442"/>
    </physiologicalReaction>
</comment>
<evidence type="ECO:0000256" key="10">
    <source>
        <dbReference type="ARBA" id="ARBA00022475"/>
    </source>
</evidence>
<dbReference type="SMART" id="SM00460">
    <property type="entry name" value="TGc"/>
    <property type="match status" value="1"/>
</dbReference>
<organism evidence="41 42">
    <name type="scientific">Mugilogobius chulae</name>
    <name type="common">yellowstripe goby</name>
    <dbReference type="NCBI Taxonomy" id="88201"/>
    <lineage>
        <taxon>Eukaryota</taxon>
        <taxon>Metazoa</taxon>
        <taxon>Chordata</taxon>
        <taxon>Craniata</taxon>
        <taxon>Vertebrata</taxon>
        <taxon>Euteleostomi</taxon>
        <taxon>Actinopterygii</taxon>
        <taxon>Neopterygii</taxon>
        <taxon>Teleostei</taxon>
        <taxon>Neoteleostei</taxon>
        <taxon>Acanthomorphata</taxon>
        <taxon>Gobiaria</taxon>
        <taxon>Gobiiformes</taxon>
        <taxon>Gobioidei</taxon>
        <taxon>Gobiidae</taxon>
        <taxon>Gobionellinae</taxon>
        <taxon>Mugilogobius</taxon>
    </lineage>
</organism>
<evidence type="ECO:0000256" key="19">
    <source>
        <dbReference type="ARBA" id="ARBA00023136"/>
    </source>
</evidence>
<comment type="catalytic activity">
    <reaction evidence="38">
        <text>L-glutaminyl-[protein] + dopamine = 5-dopaminyl-L-glutamyl-[protein] + NH4(+)</text>
        <dbReference type="Rhea" id="RHEA:66556"/>
        <dbReference type="Rhea" id="RHEA-COMP:10207"/>
        <dbReference type="Rhea" id="RHEA-COMP:17053"/>
        <dbReference type="ChEBI" id="CHEBI:28938"/>
        <dbReference type="ChEBI" id="CHEBI:30011"/>
        <dbReference type="ChEBI" id="CHEBI:59905"/>
        <dbReference type="ChEBI" id="CHEBI:167175"/>
    </reaction>
    <physiologicalReaction direction="left-to-right" evidence="38">
        <dbReference type="Rhea" id="RHEA:66557"/>
    </physiologicalReaction>
</comment>
<keyword evidence="20" id="KW-0539">Nucleus</keyword>
<feature type="compositionally biased region" description="Polar residues" evidence="39">
    <location>
        <begin position="443"/>
        <end position="468"/>
    </location>
</feature>
<evidence type="ECO:0000256" key="7">
    <source>
        <dbReference type="ARBA" id="ARBA00004514"/>
    </source>
</evidence>
<feature type="domain" description="Transglutaminase-like" evidence="40">
    <location>
        <begin position="277"/>
        <end position="369"/>
    </location>
</feature>
<dbReference type="Gene3D" id="3.90.260.10">
    <property type="entry name" value="Transglutaminase-like"/>
    <property type="match status" value="1"/>
</dbReference>
<evidence type="ECO:0000256" key="5">
    <source>
        <dbReference type="ARBA" id="ARBA00004286"/>
    </source>
</evidence>
<evidence type="ECO:0000256" key="20">
    <source>
        <dbReference type="ARBA" id="ARBA00023242"/>
    </source>
</evidence>
<evidence type="ECO:0000256" key="23">
    <source>
        <dbReference type="ARBA" id="ARBA00036377"/>
    </source>
</evidence>
<dbReference type="Gene3D" id="2.60.40.10">
    <property type="entry name" value="Immunoglobulins"/>
    <property type="match status" value="1"/>
</dbReference>
<protein>
    <recommendedName>
        <fullName evidence="26">Protein-glutamine gamma-glutamyltransferase 2</fullName>
        <ecNumber evidence="22">2.3.2.13</ecNumber>
        <ecNumber evidence="25">3.5.1.44</ecNumber>
    </recommendedName>
    <alternativeName>
        <fullName evidence="29">Isopeptidase TGM2</fullName>
    </alternativeName>
    <alternativeName>
        <fullName evidence="31">Protein-glutamine deamidase TGM2</fullName>
    </alternativeName>
    <alternativeName>
        <fullName evidence="30">Protein-glutamine dopaminyltransferase TGM2</fullName>
    </alternativeName>
    <alternativeName>
        <fullName evidence="33">Protein-glutamine histaminyltransferase TGM2</fullName>
    </alternativeName>
    <alternativeName>
        <fullName evidence="34">Protein-glutamine noradrenalinyltransferase TGM2</fullName>
    </alternativeName>
    <alternativeName>
        <fullName evidence="32">Protein-glutamine serotonyltransferase TGM2</fullName>
    </alternativeName>
    <alternativeName>
        <fullName evidence="28">Tissue transglutaminase</fullName>
    </alternativeName>
    <alternativeName>
        <fullName evidence="27">Transglutaminase-2</fullName>
    </alternativeName>
</protein>
<evidence type="ECO:0000256" key="21">
    <source>
        <dbReference type="ARBA" id="ARBA00023315"/>
    </source>
</evidence>
<dbReference type="GO" id="GO:0005694">
    <property type="term" value="C:chromosome"/>
    <property type="evidence" value="ECO:0007669"/>
    <property type="project" value="UniProtKB-SubCell"/>
</dbReference>
<dbReference type="InterPro" id="IPR013783">
    <property type="entry name" value="Ig-like_fold"/>
</dbReference>
<evidence type="ECO:0000256" key="28">
    <source>
        <dbReference type="ARBA" id="ARBA00041677"/>
    </source>
</evidence>
<keyword evidence="16" id="KW-0106">Calcium</keyword>
<evidence type="ECO:0000256" key="16">
    <source>
        <dbReference type="ARBA" id="ARBA00022837"/>
    </source>
</evidence>
<gene>
    <name evidence="41" type="ORF">WMY93_011440</name>
</gene>
<dbReference type="InterPro" id="IPR038765">
    <property type="entry name" value="Papain-like_cys_pep_sf"/>
</dbReference>
<evidence type="ECO:0000256" key="12">
    <source>
        <dbReference type="ARBA" id="ARBA00022530"/>
    </source>
</evidence>
<sequence>MTPQPGISSIMGVDWRPAQNNPLHHTGALSKHQLIARRGQSFSLQIQFTHPFNSLVDKLIFTAETGELPEENRGTKSVFGVPDSVERSPKALAVWTAVMEHKLSYPEMGTVALSITPPADAPVGKYTLKLTESSGEHSELGNMVLLYNPWCTDDWVYMADETERQEYVMNQHGVIFKGSGNYITSMNWDFAQFEENMIPICLTMLDLSHKHLKDPADDVSARCNPIYVSRIVSAMINSEDDRGVLAGNWNGNFFGGVAPSHWNGSQPILQRWLTNNCCPVKFGQCWVFAGVMCSVMRFLGIPCRVVTNYQSAHDSNMNLIIDVYHPDYGVRDIPCRDSVWNFHVWVEGWMRRPDLPPGFDGWQVLDPTPQEKSDGIFWCGPAPVKAIRNGNTDLKYNVPFVYAEVNADCIDWLVKKDGSKIQITPTQREWVRTSPPSLWARTNAGTSPATTSPQKHLHHSAQSGTTRGTTYSLTEGGLTTHLSLVLTEEEKPGLVQGSG</sequence>
<accession>A0AAW0P6H8</accession>
<evidence type="ECO:0000256" key="8">
    <source>
        <dbReference type="ARBA" id="ARBA00005968"/>
    </source>
</evidence>
<evidence type="ECO:0000256" key="15">
    <source>
        <dbReference type="ARBA" id="ARBA00022741"/>
    </source>
</evidence>
<dbReference type="InterPro" id="IPR002931">
    <property type="entry name" value="Transglutaminase-like"/>
</dbReference>
<evidence type="ECO:0000256" key="6">
    <source>
        <dbReference type="ARBA" id="ARBA00004498"/>
    </source>
</evidence>
<keyword evidence="12" id="KW-0272">Extracellular matrix</keyword>
<dbReference type="GO" id="GO:0050568">
    <property type="term" value="F:protein-glutamine glutaminase activity"/>
    <property type="evidence" value="ECO:0007669"/>
    <property type="project" value="UniProtKB-EC"/>
</dbReference>
<keyword evidence="18" id="KW-0342">GTP-binding</keyword>
<evidence type="ECO:0000256" key="26">
    <source>
        <dbReference type="ARBA" id="ARBA00040561"/>
    </source>
</evidence>
<keyword evidence="14" id="KW-0808">Transferase</keyword>
<keyword evidence="10" id="KW-1003">Cell membrane</keyword>
<keyword evidence="13" id="KW-0645">Protease</keyword>
<dbReference type="InterPro" id="IPR050779">
    <property type="entry name" value="Transglutaminase"/>
</dbReference>
<dbReference type="EC" id="2.3.2.13" evidence="22"/>
<dbReference type="Pfam" id="PF01841">
    <property type="entry name" value="Transglut_core"/>
    <property type="match status" value="1"/>
</dbReference>
<keyword evidence="13" id="KW-0378">Hydrolase</keyword>
<dbReference type="SUPFAM" id="SSF54001">
    <property type="entry name" value="Cysteine proteinases"/>
    <property type="match status" value="1"/>
</dbReference>
<dbReference type="SUPFAM" id="SSF81296">
    <property type="entry name" value="E set domains"/>
    <property type="match status" value="1"/>
</dbReference>
<dbReference type="GO" id="GO:0003810">
    <property type="term" value="F:protein-glutamine gamma-glutamyltransferase activity"/>
    <property type="evidence" value="ECO:0007669"/>
    <property type="project" value="UniProtKB-EC"/>
</dbReference>
<evidence type="ECO:0000256" key="18">
    <source>
        <dbReference type="ARBA" id="ARBA00023134"/>
    </source>
</evidence>
<evidence type="ECO:0000256" key="39">
    <source>
        <dbReference type="SAM" id="MobiDB-lite"/>
    </source>
</evidence>
<evidence type="ECO:0000256" key="33">
    <source>
        <dbReference type="ARBA" id="ARBA00043104"/>
    </source>
</evidence>
<comment type="caution">
    <text evidence="41">The sequence shown here is derived from an EMBL/GenBank/DDBJ whole genome shotgun (WGS) entry which is preliminary data.</text>
</comment>
<keyword evidence="17" id="KW-0496">Mitochondrion</keyword>
<dbReference type="GO" id="GO:0005886">
    <property type="term" value="C:plasma membrane"/>
    <property type="evidence" value="ECO:0007669"/>
    <property type="project" value="UniProtKB-SubCell"/>
</dbReference>
<evidence type="ECO:0000256" key="14">
    <source>
        <dbReference type="ARBA" id="ARBA00022679"/>
    </source>
</evidence>
<evidence type="ECO:0000256" key="13">
    <source>
        <dbReference type="ARBA" id="ARBA00022670"/>
    </source>
</evidence>
<comment type="similarity">
    <text evidence="8">Belongs to the transglutaminase superfamily. Transglutaminase family.</text>
</comment>
<dbReference type="GO" id="GO:0005634">
    <property type="term" value="C:nucleus"/>
    <property type="evidence" value="ECO:0007669"/>
    <property type="project" value="UniProtKB-SubCell"/>
</dbReference>
<evidence type="ECO:0000256" key="4">
    <source>
        <dbReference type="ARBA" id="ARBA00004236"/>
    </source>
</evidence>
<name>A0AAW0P6H8_9GOBI</name>
<evidence type="ECO:0000256" key="29">
    <source>
        <dbReference type="ARBA" id="ARBA00042099"/>
    </source>
</evidence>
<evidence type="ECO:0000256" key="1">
    <source>
        <dbReference type="ARBA" id="ARBA00001913"/>
    </source>
</evidence>
<evidence type="ECO:0000256" key="35">
    <source>
        <dbReference type="ARBA" id="ARBA00047868"/>
    </source>
</evidence>
<dbReference type="GO" id="GO:0005829">
    <property type="term" value="C:cytosol"/>
    <property type="evidence" value="ECO:0007669"/>
    <property type="project" value="UniProtKB-SubCell"/>
</dbReference>
<evidence type="ECO:0000256" key="9">
    <source>
        <dbReference type="ARBA" id="ARBA00022454"/>
    </source>
</evidence>
<comment type="catalytic activity">
    <reaction evidence="36">
        <text>L-glutaminyl-[protein] + histamine = 5-histaminyl-L-glutamyl-[protein] + NH4(+)</text>
        <dbReference type="Rhea" id="RHEA:66564"/>
        <dbReference type="Rhea" id="RHEA-COMP:10207"/>
        <dbReference type="Rhea" id="RHEA-COMP:17056"/>
        <dbReference type="ChEBI" id="CHEBI:28938"/>
        <dbReference type="ChEBI" id="CHEBI:30011"/>
        <dbReference type="ChEBI" id="CHEBI:58432"/>
        <dbReference type="ChEBI" id="CHEBI:167179"/>
    </reaction>
    <physiologicalReaction direction="left-to-right" evidence="36">
        <dbReference type="Rhea" id="RHEA:66565"/>
    </physiologicalReaction>
</comment>
<evidence type="ECO:0000256" key="31">
    <source>
        <dbReference type="ARBA" id="ARBA00042239"/>
    </source>
</evidence>
<evidence type="ECO:0000313" key="41">
    <source>
        <dbReference type="EMBL" id="KAK7915679.1"/>
    </source>
</evidence>
<evidence type="ECO:0000256" key="34">
    <source>
        <dbReference type="ARBA" id="ARBA00043138"/>
    </source>
</evidence>
<feature type="region of interest" description="Disordered" evidence="39">
    <location>
        <begin position="438"/>
        <end position="468"/>
    </location>
</feature>
<comment type="cofactor">
    <cofactor evidence="1">
        <name>Ca(2+)</name>
        <dbReference type="ChEBI" id="CHEBI:29108"/>
    </cofactor>
</comment>
<evidence type="ECO:0000256" key="24">
    <source>
        <dbReference type="ARBA" id="ARBA00036876"/>
    </source>
</evidence>
<evidence type="ECO:0000256" key="11">
    <source>
        <dbReference type="ARBA" id="ARBA00022525"/>
    </source>
</evidence>
<evidence type="ECO:0000256" key="17">
    <source>
        <dbReference type="ARBA" id="ARBA00023128"/>
    </source>
</evidence>
<evidence type="ECO:0000256" key="22">
    <source>
        <dbReference type="ARBA" id="ARBA00024222"/>
    </source>
</evidence>
<dbReference type="Proteomes" id="UP001460270">
    <property type="component" value="Unassembled WGS sequence"/>
</dbReference>
<dbReference type="Pfam" id="PF00868">
    <property type="entry name" value="Transglut_N"/>
    <property type="match status" value="1"/>
</dbReference>
<proteinExistence type="inferred from homology"/>
<dbReference type="GO" id="GO:0006508">
    <property type="term" value="P:proteolysis"/>
    <property type="evidence" value="ECO:0007669"/>
    <property type="project" value="UniProtKB-KW"/>
</dbReference>
<keyword evidence="9" id="KW-0158">Chromosome</keyword>
<dbReference type="FunFam" id="3.90.260.10:FF:000002">
    <property type="entry name" value="Erythrocyte membrane protein band 4.2"/>
    <property type="match status" value="1"/>
</dbReference>
<dbReference type="EMBL" id="JBBPFD010000008">
    <property type="protein sequence ID" value="KAK7915679.1"/>
    <property type="molecule type" value="Genomic_DNA"/>
</dbReference>
<dbReference type="GO" id="GO:0005739">
    <property type="term" value="C:mitochondrion"/>
    <property type="evidence" value="ECO:0007669"/>
    <property type="project" value="UniProtKB-SubCell"/>
</dbReference>
<keyword evidence="15" id="KW-0547">Nucleotide-binding</keyword>
<evidence type="ECO:0000256" key="36">
    <source>
        <dbReference type="ARBA" id="ARBA00047876"/>
    </source>
</evidence>
<dbReference type="EC" id="3.5.1.44" evidence="25"/>
<comment type="subcellular location">
    <subcellularLocation>
        <location evidence="4">Cell membrane</location>
    </subcellularLocation>
    <subcellularLocation>
        <location evidence="5">Chromosome</location>
    </subcellularLocation>
    <subcellularLocation>
        <location evidence="7">Cytoplasm</location>
        <location evidence="7">Cytosol</location>
    </subcellularLocation>
    <subcellularLocation>
        <location evidence="3">Mitochondrion</location>
    </subcellularLocation>
    <subcellularLocation>
        <location evidence="2">Nucleus</location>
    </subcellularLocation>
    <subcellularLocation>
        <location evidence="6">Secreted</location>
        <location evidence="6">Extracellular space</location>
        <location evidence="6">Extracellular matrix</location>
    </subcellularLocation>
</comment>
<evidence type="ECO:0000256" key="38">
    <source>
        <dbReference type="ARBA" id="ARBA00048365"/>
    </source>
</evidence>
<comment type="catalytic activity">
    <reaction evidence="24">
        <text>L-glutaminyl-[protein] + L-lysyl-[protein] = [protein]-L-lysyl-N(6)-5-L-glutamyl-[protein] + NH4(+)</text>
        <dbReference type="Rhea" id="RHEA:54816"/>
        <dbReference type="Rhea" id="RHEA-COMP:9752"/>
        <dbReference type="Rhea" id="RHEA-COMP:10207"/>
        <dbReference type="Rhea" id="RHEA-COMP:14005"/>
        <dbReference type="ChEBI" id="CHEBI:28938"/>
        <dbReference type="ChEBI" id="CHEBI:29969"/>
        <dbReference type="ChEBI" id="CHEBI:30011"/>
        <dbReference type="ChEBI" id="CHEBI:138370"/>
        <dbReference type="EC" id="2.3.2.13"/>
    </reaction>
    <physiologicalReaction direction="left-to-right" evidence="24">
        <dbReference type="Rhea" id="RHEA:54817"/>
    </physiologicalReaction>
</comment>